<name>D5MEI1_METO1</name>
<comment type="subcellular location">
    <subcellularLocation>
        <location evidence="5">Cell membrane</location>
        <topology evidence="5">Multi-pass membrane protein</topology>
    </subcellularLocation>
    <subcellularLocation>
        <location evidence="1">Membrane</location>
        <topology evidence="1">Multi-pass membrane protein</topology>
    </subcellularLocation>
</comment>
<keyword evidence="5" id="KW-0813">Transport</keyword>
<evidence type="ECO:0000256" key="1">
    <source>
        <dbReference type="ARBA" id="ARBA00004141"/>
    </source>
</evidence>
<evidence type="ECO:0000256" key="5">
    <source>
        <dbReference type="HAMAP-Rule" id="MF_00902"/>
    </source>
</evidence>
<dbReference type="eggNOG" id="COG0805">
    <property type="taxonomic scope" value="Bacteria"/>
</dbReference>
<organism evidence="6 7">
    <name type="scientific">Methylomirabilis oxygeniifera</name>
    <dbReference type="NCBI Taxonomy" id="671143"/>
    <lineage>
        <taxon>Bacteria</taxon>
        <taxon>Candidatus Methylomirabilota</taxon>
        <taxon>Candidatus Methylomirabilia</taxon>
        <taxon>Candidatus Methylomirabilales</taxon>
        <taxon>Candidatus Methylomirabilaceae</taxon>
        <taxon>Candidatus Methylomirabilis</taxon>
    </lineage>
</organism>
<keyword evidence="5" id="KW-1003">Cell membrane</keyword>
<feature type="transmembrane region" description="Helical" evidence="5">
    <location>
        <begin position="209"/>
        <end position="228"/>
    </location>
</feature>
<dbReference type="AlphaFoldDB" id="D5MEI1"/>
<feature type="transmembrane region" description="Helical" evidence="5">
    <location>
        <begin position="20"/>
        <end position="37"/>
    </location>
</feature>
<dbReference type="PANTHER" id="PTHR30371:SF0">
    <property type="entry name" value="SEC-INDEPENDENT PROTEIN TRANSLOCASE PROTEIN TATC, CHLOROPLASTIC-RELATED"/>
    <property type="match status" value="1"/>
</dbReference>
<dbReference type="EMBL" id="FP565575">
    <property type="protein sequence ID" value="CBE68158.1"/>
    <property type="molecule type" value="Genomic_DNA"/>
</dbReference>
<comment type="subunit">
    <text evidence="5">Forms a complex with TatA.</text>
</comment>
<evidence type="ECO:0000256" key="4">
    <source>
        <dbReference type="ARBA" id="ARBA00023136"/>
    </source>
</evidence>
<dbReference type="PATRIC" id="fig|671143.5.peg.960"/>
<evidence type="ECO:0000313" key="6">
    <source>
        <dbReference type="EMBL" id="CBE68158.1"/>
    </source>
</evidence>
<reference evidence="6 7" key="1">
    <citation type="journal article" date="2010" name="Nature">
        <title>Nitrite-driven anaerobic methane oxidation by oxygenic bacteria.</title>
        <authorList>
            <person name="Ettwig K.F."/>
            <person name="Butler M.K."/>
            <person name="Le Paslier D."/>
            <person name="Pelletier E."/>
            <person name="Mangenot S."/>
            <person name="Kuypers M.M.M."/>
            <person name="Schreiber F."/>
            <person name="Dutilh B.E."/>
            <person name="Zedelius J."/>
            <person name="de Beer D."/>
            <person name="Gloerich J."/>
            <person name="Wessels H.J.C.T."/>
            <person name="van Allen T."/>
            <person name="Luesken F."/>
            <person name="Wu M."/>
            <person name="van de Pas-Schoonen K.T."/>
            <person name="Op den Camp H.J.M."/>
            <person name="Janssen-Megens E.M."/>
            <person name="Francoijs K-J."/>
            <person name="Stunnenberg H."/>
            <person name="Weissenbach J."/>
            <person name="Jetten M.S.M."/>
            <person name="Strous M."/>
        </authorList>
    </citation>
    <scope>NUCLEOTIDE SEQUENCE [LARGE SCALE GENOMIC DNA]</scope>
</reference>
<dbReference type="Proteomes" id="UP000006898">
    <property type="component" value="Chromosome"/>
</dbReference>
<keyword evidence="4 5" id="KW-0472">Membrane</keyword>
<proteinExistence type="inferred from homology"/>
<feature type="transmembrane region" description="Helical" evidence="5">
    <location>
        <begin position="88"/>
        <end position="109"/>
    </location>
</feature>
<feature type="transmembrane region" description="Helical" evidence="5">
    <location>
        <begin position="234"/>
        <end position="252"/>
    </location>
</feature>
<comment type="similarity">
    <text evidence="5">Belongs to the TatC family.</text>
</comment>
<dbReference type="GO" id="GO:0033281">
    <property type="term" value="C:TAT protein transport complex"/>
    <property type="evidence" value="ECO:0007669"/>
    <property type="project" value="UniProtKB-UniRule"/>
</dbReference>
<gene>
    <name evidence="5" type="primary">tatC</name>
    <name evidence="6" type="ORF">DAMO_1098</name>
</gene>
<protein>
    <recommendedName>
        <fullName evidence="5">Sec-independent protein translocase protein TatC</fullName>
    </recommendedName>
</protein>
<dbReference type="NCBIfam" id="TIGR00945">
    <property type="entry name" value="tatC"/>
    <property type="match status" value="1"/>
</dbReference>
<dbReference type="KEGG" id="mox:DAMO_1098"/>
<evidence type="ECO:0000256" key="2">
    <source>
        <dbReference type="ARBA" id="ARBA00022692"/>
    </source>
</evidence>
<keyword evidence="2 5" id="KW-0812">Transmembrane</keyword>
<evidence type="ECO:0000313" key="7">
    <source>
        <dbReference type="Proteomes" id="UP000006898"/>
    </source>
</evidence>
<accession>D5MEI1</accession>
<dbReference type="GO" id="GO:0065002">
    <property type="term" value="P:intracellular protein transmembrane transport"/>
    <property type="evidence" value="ECO:0007669"/>
    <property type="project" value="TreeGrafter"/>
</dbReference>
<dbReference type="GO" id="GO:0043953">
    <property type="term" value="P:protein transport by the Tat complex"/>
    <property type="evidence" value="ECO:0007669"/>
    <property type="project" value="UniProtKB-UniRule"/>
</dbReference>
<dbReference type="HOGENOM" id="CLU_031942_3_3_0"/>
<dbReference type="STRING" id="671143.DAMO_1098"/>
<dbReference type="Pfam" id="PF00902">
    <property type="entry name" value="TatC"/>
    <property type="match status" value="1"/>
</dbReference>
<dbReference type="PANTHER" id="PTHR30371">
    <property type="entry name" value="SEC-INDEPENDENT PROTEIN TRANSLOCASE PROTEIN TATC"/>
    <property type="match status" value="1"/>
</dbReference>
<dbReference type="HAMAP" id="MF_00902">
    <property type="entry name" value="TatC"/>
    <property type="match status" value="1"/>
</dbReference>
<sequence length="266" mass="30074">MSDEKMSFVSHLEELRRRIIICLVAIGAGFLVTFNYSEIILRLLKRPLTTDLAFSRTYPFLRSLPRPGPPIDLIFLAPAEAFWMHMKIALFAGLLLTLPIVLYQIWKFIAPGLLSHEKRYALPFVVFSTIFFIGGLLFCFYFVLPFSLNFLLTYKTENLKPMISIGNYIDFTAKFLLGFGVVFELPLAIAISTKMGLVTPQFLSRNRKYAILISFTIAAILTPTPDVFNQTLMALPMYLLYEVGVLAARILIRKPAVASQEATEGV</sequence>
<keyword evidence="5" id="KW-0811">Translocation</keyword>
<keyword evidence="5" id="KW-0653">Protein transport</keyword>
<feature type="transmembrane region" description="Helical" evidence="5">
    <location>
        <begin position="175"/>
        <end position="197"/>
    </location>
</feature>
<dbReference type="PRINTS" id="PR01840">
    <property type="entry name" value="TATCFAMILY"/>
</dbReference>
<dbReference type="InterPro" id="IPR002033">
    <property type="entry name" value="TatC"/>
</dbReference>
<feature type="transmembrane region" description="Helical" evidence="5">
    <location>
        <begin position="121"/>
        <end position="144"/>
    </location>
</feature>
<comment type="function">
    <text evidence="5">Part of the twin-arginine translocation (Tat) system that transports large folded proteins containing a characteristic twin-arginine motif in their signal peptide across membranes.</text>
</comment>
<keyword evidence="3 5" id="KW-1133">Transmembrane helix</keyword>
<evidence type="ECO:0000256" key="3">
    <source>
        <dbReference type="ARBA" id="ARBA00022989"/>
    </source>
</evidence>
<dbReference type="GO" id="GO:0009977">
    <property type="term" value="F:proton motive force dependent protein transmembrane transporter activity"/>
    <property type="evidence" value="ECO:0007669"/>
    <property type="project" value="TreeGrafter"/>
</dbReference>